<dbReference type="GO" id="GO:0005655">
    <property type="term" value="C:nucleolar ribonuclease P complex"/>
    <property type="evidence" value="ECO:0007669"/>
    <property type="project" value="InterPro"/>
</dbReference>
<keyword evidence="5" id="KW-0698">rRNA processing</keyword>
<evidence type="ECO:0000256" key="4">
    <source>
        <dbReference type="ARBA" id="ARBA00022490"/>
    </source>
</evidence>
<dbReference type="GO" id="GO:0006364">
    <property type="term" value="P:rRNA processing"/>
    <property type="evidence" value="ECO:0007669"/>
    <property type="project" value="UniProtKB-KW"/>
</dbReference>
<keyword evidence="7" id="KW-0539">Nucleus</keyword>
<name>A0A915JND2_ROMCU</name>
<dbReference type="GO" id="GO:0001682">
    <property type="term" value="P:tRNA 5'-leader removal"/>
    <property type="evidence" value="ECO:0007669"/>
    <property type="project" value="InterPro"/>
</dbReference>
<evidence type="ECO:0000256" key="7">
    <source>
        <dbReference type="ARBA" id="ARBA00023242"/>
    </source>
</evidence>
<dbReference type="InterPro" id="IPR036882">
    <property type="entry name" value="Alba-like_dom_sf"/>
</dbReference>
<keyword evidence="4" id="KW-0963">Cytoplasm</keyword>
<dbReference type="PANTHER" id="PTHR15314">
    <property type="entry name" value="RIBONUCLEASE P PROTEIN SUBUNIT P20"/>
    <property type="match status" value="1"/>
</dbReference>
<keyword evidence="12" id="KW-1185">Reference proteome</keyword>
<evidence type="ECO:0000256" key="10">
    <source>
        <dbReference type="ARBA" id="ARBA00068472"/>
    </source>
</evidence>
<evidence type="ECO:0000256" key="11">
    <source>
        <dbReference type="SAM" id="MobiDB-lite"/>
    </source>
</evidence>
<dbReference type="SUPFAM" id="SSF82704">
    <property type="entry name" value="AlbA-like"/>
    <property type="match status" value="1"/>
</dbReference>
<dbReference type="OMA" id="LHCMGYS"/>
<evidence type="ECO:0000256" key="8">
    <source>
        <dbReference type="ARBA" id="ARBA00053284"/>
    </source>
</evidence>
<dbReference type="GO" id="GO:0000172">
    <property type="term" value="C:ribonuclease MRP complex"/>
    <property type="evidence" value="ECO:0007669"/>
    <property type="project" value="InterPro"/>
</dbReference>
<dbReference type="Pfam" id="PF12328">
    <property type="entry name" value="Rpp20"/>
    <property type="match status" value="1"/>
</dbReference>
<comment type="function">
    <text evidence="8">Component of ribonuclease P, a ribonucleoprotein complex that generates mature tRNA molecules by cleaving their 5'-ends. Also a component of the MRP ribonuclease complex, which cleaves pre-rRNA sequences.</text>
</comment>
<dbReference type="FunFam" id="3.30.110.20:FF:000002">
    <property type="entry name" value="Ribonuclease P protein subunit p20"/>
    <property type="match status" value="1"/>
</dbReference>
<sequence>MDEIAVQSSSSKSYRQKRNSPAFIDSTTTEDYELRKRLPPRFPTRKNDIYVTKRTNFRAQLERCRKLLDDKAFDQIFVHGLGAAVNRALNLALQLKRQSVGTLEMELNTSTIEVTDDLYPLLDDLEFRQRIRNVSAVHIRLFVPRKPVENY</sequence>
<reference evidence="13" key="1">
    <citation type="submission" date="2022-11" db="UniProtKB">
        <authorList>
            <consortium name="WormBaseParasite"/>
        </authorList>
    </citation>
    <scope>IDENTIFICATION</scope>
</reference>
<comment type="subcellular location">
    <subcellularLocation>
        <location evidence="1">Cytoplasmic granule</location>
    </subcellularLocation>
    <subcellularLocation>
        <location evidence="2">Nucleus</location>
        <location evidence="2">Nucleolus</location>
    </subcellularLocation>
</comment>
<proteinExistence type="inferred from homology"/>
<dbReference type="WBParaSite" id="nRc.2.0.1.t27597-RA">
    <property type="protein sequence ID" value="nRc.2.0.1.t27597-RA"/>
    <property type="gene ID" value="nRc.2.0.1.g27597"/>
</dbReference>
<evidence type="ECO:0000256" key="9">
    <source>
        <dbReference type="ARBA" id="ARBA00064615"/>
    </source>
</evidence>
<dbReference type="InterPro" id="IPR014612">
    <property type="entry name" value="Pop7/Rpp20"/>
</dbReference>
<evidence type="ECO:0000256" key="2">
    <source>
        <dbReference type="ARBA" id="ARBA00004604"/>
    </source>
</evidence>
<evidence type="ECO:0000256" key="3">
    <source>
        <dbReference type="ARBA" id="ARBA00008018"/>
    </source>
</evidence>
<evidence type="ECO:0000256" key="6">
    <source>
        <dbReference type="ARBA" id="ARBA00022694"/>
    </source>
</evidence>
<evidence type="ECO:0000256" key="1">
    <source>
        <dbReference type="ARBA" id="ARBA00004463"/>
    </source>
</evidence>
<evidence type="ECO:0000256" key="5">
    <source>
        <dbReference type="ARBA" id="ARBA00022552"/>
    </source>
</evidence>
<dbReference type="PANTHER" id="PTHR15314:SF1">
    <property type="entry name" value="RIBONUCLEASE P PROTEIN SUBUNIT P20"/>
    <property type="match status" value="1"/>
</dbReference>
<organism evidence="12 13">
    <name type="scientific">Romanomermis culicivorax</name>
    <name type="common">Nematode worm</name>
    <dbReference type="NCBI Taxonomy" id="13658"/>
    <lineage>
        <taxon>Eukaryota</taxon>
        <taxon>Metazoa</taxon>
        <taxon>Ecdysozoa</taxon>
        <taxon>Nematoda</taxon>
        <taxon>Enoplea</taxon>
        <taxon>Dorylaimia</taxon>
        <taxon>Mermithida</taxon>
        <taxon>Mermithoidea</taxon>
        <taxon>Mermithidae</taxon>
        <taxon>Romanomermis</taxon>
    </lineage>
</organism>
<comment type="similarity">
    <text evidence="3">Belongs to the histone-like Alba family.</text>
</comment>
<dbReference type="Gene3D" id="3.30.110.20">
    <property type="entry name" value="Alba-like domain"/>
    <property type="match status" value="1"/>
</dbReference>
<comment type="subunit">
    <text evidence="9">Component of nuclear RNase P and RNase MRP complexes. RNase P consists of a catalytic RNA moiety and 10 different protein chains; POP1, POP4, POP5, POP7, RPP14, RPP21, RPP25, RPP30, RPP38 and RPP40. Within the RNase P complex, POP1, POP7 and RPP25 form the 'finger' subcomplex, POP5, RPP14, RPP40 and homodimeric RPP30 form the 'palm' subcomplex, and RPP21, POP4 and RPP38 form the 'wrist' subcomplex. All subunits of the RNase P complex interact with the catalytic RNA. Several subunits of RNase P are also part of the RNase MRP complex. RNase MRP consists of a catalytic RNA moiety and about 8 protein subunits; POP1, POP7, RPP25, RPP30, RPP38, RPP40 and possibly also POP4 and POP5. Interacts with SMN1. POP7 forms a heterodimer with RPP25 that binds to the P3 stem loop of the catalytic RNA.</text>
</comment>
<keyword evidence="6" id="KW-0819">tRNA processing</keyword>
<feature type="region of interest" description="Disordered" evidence="11">
    <location>
        <begin position="1"/>
        <end position="26"/>
    </location>
</feature>
<dbReference type="GO" id="GO:0003676">
    <property type="term" value="F:nucleic acid binding"/>
    <property type="evidence" value="ECO:0007669"/>
    <property type="project" value="InterPro"/>
</dbReference>
<accession>A0A915JND2</accession>
<dbReference type="AlphaFoldDB" id="A0A915JND2"/>
<evidence type="ECO:0000313" key="12">
    <source>
        <dbReference type="Proteomes" id="UP000887565"/>
    </source>
</evidence>
<evidence type="ECO:0000313" key="13">
    <source>
        <dbReference type="WBParaSite" id="nRc.2.0.1.t27597-RA"/>
    </source>
</evidence>
<protein>
    <recommendedName>
        <fullName evidence="10">Ribonuclease P protein subunit p20</fullName>
    </recommendedName>
</protein>
<dbReference type="Proteomes" id="UP000887565">
    <property type="component" value="Unplaced"/>
</dbReference>